<sequence>MSVVSSDGTCCFYSESTDTADKFASNRPCNPSSATASPSSRPSRSCTSKSGRRSVIQKRSTLSVKGTLGEGKHLMLKYHSDFLNALKNLFAVHLVPWSNFLDIGVLHPHNIVTKMSALQPSILQIFTFYKGQFHLTEKTWNSNLTPFPIRILIRHGKIFLVSAVETIQKCLYCSDFFKNSHTCNVRRREFYFHHVNFTTKHWWEPISFRPIGSIPTTKRLFVTYDIETYTWHGKYGKQLIPYLLVFHLSGDPDLIISAKKVALENNWNQWQNEDTFFVLTPEKREIGKRFKSFRSQLQKINTDFLWNDFLTKNPSIRQFQSEKKILTPEDVPFKVLQKLPLMGDPVFLEIYIIGHNISGFDEIVLAAQVIANKADIAPCFRISRNFMPRAGKILFNDITFELPNPLYQKRKTFPLWKNGSLHPSELPCQYVKFMVRDTLSLTHTSLRTAASAYSLNVEKGHCPYEAVNAFYRTGMYLQDEDGFPHVTYWKSEDEYNFNKELWRKKKMGAYDIIHHALCYCIQDVKVTAELVQKLQQSYNTFIQQEINLPEASFNIFQRPTISSNSHAIFKQVLYSAEKMTGNTLGDILLAPSNEMYDYVRESIRGGRCYPTFLGILSEPVYVYDICGMYASALTHPLPIGKPLNPLERAKAAFAWKTKLESKKQIDYFCSDLLPGIFTIDADPPEENFLDVLPPFCSRRGGRLCWTNEPLRGEVATSVDLITLHNRGWEVRIVPDERTTIFPQWKCIAREYVNLNISAKEKADTEKNQTLRSIAKLLSNALYGSFATKLDNKKIVFSDQIDADTAKQIANGNYVVKSSSFIETDDLSAEIIPEFVVAYPPVSSSEAQDNDKNTVSSSPYIASEPRNYLYKPITFLDFEEDDVCLHTLEKTTPTVENNRYPSQIASFVLAWTRAFISEWCEFLYLEDRGIPFEDRVLKSVYGDTDSLFLTEKGRQLMETKGKHRLKKNGGNLVFDPSNPAITWLVECETKCLKCGEDAFSPESVFLAPKLYALHSLKCNKCGFIGTGKLRAKGHPTNELSYELLKECFLSHYQQGTTTFQTARLSLKKTLANANRNEAPFTVTETTLKRTIRPWNDKTLRELTSQNLVPYSQSNPNPRNQNVCLMNLPWDA</sequence>
<evidence type="ECO:0000256" key="16">
    <source>
        <dbReference type="SAM" id="MobiDB-lite"/>
    </source>
</evidence>
<keyword evidence="9 13" id="KW-1194">Viral DNA replication</keyword>
<comment type="miscellaneous">
    <text evidence="13">This DNA polymerase requires a protein as a primer.</text>
</comment>
<evidence type="ECO:0000256" key="7">
    <source>
        <dbReference type="ARBA" id="ARBA00022705"/>
    </source>
</evidence>
<keyword evidence="19" id="KW-1185">Reference proteome</keyword>
<feature type="compositionally biased region" description="Low complexity" evidence="16">
    <location>
        <begin position="28"/>
        <end position="49"/>
    </location>
</feature>
<dbReference type="InterPro" id="IPR023211">
    <property type="entry name" value="DNA_pol_palm_dom_sf"/>
</dbReference>
<protein>
    <recommendedName>
        <fullName evidence="13 14">DNA polymerase</fullName>
        <ecNumber evidence="13 14">2.7.7.7</ecNumber>
    </recommendedName>
</protein>
<dbReference type="InterPro" id="IPR043502">
    <property type="entry name" value="DNA/RNA_pol_sf"/>
</dbReference>
<evidence type="ECO:0000256" key="15">
    <source>
        <dbReference type="RuleBase" id="RU000442"/>
    </source>
</evidence>
<evidence type="ECO:0000256" key="13">
    <source>
        <dbReference type="HAMAP-Rule" id="MF_04055"/>
    </source>
</evidence>
<dbReference type="HAMAP" id="MF_04055">
    <property type="entry name" value="ADV_DPOL"/>
    <property type="match status" value="1"/>
</dbReference>
<dbReference type="InterPro" id="IPR004868">
    <property type="entry name" value="DNA-dir_DNA_pol_B_mt/vir"/>
</dbReference>
<name>A0A1X7MNY1_9ADEN</name>
<dbReference type="InterPro" id="IPR017964">
    <property type="entry name" value="DNA-dir_DNA_pol_B_CS"/>
</dbReference>
<dbReference type="EMBL" id="LT841149">
    <property type="protein sequence ID" value="SMG83440.1"/>
    <property type="molecule type" value="Genomic_DNA"/>
</dbReference>
<dbReference type="PRINTS" id="PR00106">
    <property type="entry name" value="DNAPOLB"/>
</dbReference>
<evidence type="ECO:0000256" key="4">
    <source>
        <dbReference type="ARBA" id="ARBA00022562"/>
    </source>
</evidence>
<dbReference type="Proteomes" id="UP000272067">
    <property type="component" value="Segment"/>
</dbReference>
<keyword evidence="7 13" id="KW-0235">DNA replication</keyword>
<dbReference type="GO" id="GO:0039693">
    <property type="term" value="P:viral DNA genome replication"/>
    <property type="evidence" value="ECO:0007669"/>
    <property type="project" value="UniProtKB-UniRule"/>
</dbReference>
<reference evidence="19" key="1">
    <citation type="submission" date="2017-04" db="EMBL/GenBank/DDBJ databases">
        <authorList>
            <person name="Hayer J."/>
            <person name="Malmberg M."/>
            <person name="Hayer J."/>
        </authorList>
    </citation>
    <scope>NUCLEOTIDE SEQUENCE [LARGE SCALE GENOMIC DNA]</scope>
</reference>
<dbReference type="PROSITE" id="PS00116">
    <property type="entry name" value="DNA_POLYMERASE_B"/>
    <property type="match status" value="1"/>
</dbReference>
<evidence type="ECO:0000256" key="8">
    <source>
        <dbReference type="ARBA" id="ARBA00022932"/>
    </source>
</evidence>
<dbReference type="GO" id="GO:0003887">
    <property type="term" value="F:DNA-directed DNA polymerase activity"/>
    <property type="evidence" value="ECO:0007669"/>
    <property type="project" value="UniProtKB-UniRule"/>
</dbReference>
<evidence type="ECO:0000256" key="6">
    <source>
        <dbReference type="ARBA" id="ARBA00022695"/>
    </source>
</evidence>
<evidence type="ECO:0000313" key="19">
    <source>
        <dbReference type="Proteomes" id="UP000272067"/>
    </source>
</evidence>
<comment type="subcellular location">
    <subcellularLocation>
        <location evidence="2 13">Host nucleus</location>
    </subcellularLocation>
</comment>
<evidence type="ECO:0000256" key="1">
    <source>
        <dbReference type="ARBA" id="ARBA00003123"/>
    </source>
</evidence>
<evidence type="ECO:0000256" key="11">
    <source>
        <dbReference type="ARBA" id="ARBA00046822"/>
    </source>
</evidence>
<keyword evidence="4 13" id="KW-1048">Host nucleus</keyword>
<dbReference type="InterPro" id="IPR006172">
    <property type="entry name" value="DNA-dir_DNA_pol_B"/>
</dbReference>
<evidence type="ECO:0000259" key="17">
    <source>
        <dbReference type="Pfam" id="PF03175"/>
    </source>
</evidence>
<dbReference type="InterPro" id="IPR036397">
    <property type="entry name" value="RNaseH_sf"/>
</dbReference>
<dbReference type="PIRSF" id="PIRSF000788">
    <property type="entry name" value="DPol_ADV"/>
    <property type="match status" value="1"/>
</dbReference>
<evidence type="ECO:0000313" key="18">
    <source>
        <dbReference type="EMBL" id="SMG83440.1"/>
    </source>
</evidence>
<keyword evidence="5 13" id="KW-0808">Transferase</keyword>
<dbReference type="GO" id="GO:0042025">
    <property type="term" value="C:host cell nucleus"/>
    <property type="evidence" value="ECO:0007669"/>
    <property type="project" value="UniProtKB-SubCell"/>
</dbReference>
<dbReference type="RefSeq" id="YP_009704122.1">
    <property type="nucleotide sequence ID" value="NC_044960.1"/>
</dbReference>
<organism evidence="18 19">
    <name type="scientific">Bottlenose dolphin adenovirus 1</name>
    <dbReference type="NCBI Taxonomy" id="1714377"/>
    <lineage>
        <taxon>Viruses</taxon>
        <taxon>Varidnaviria</taxon>
        <taxon>Bamfordvirae</taxon>
        <taxon>Preplasmiviricota</taxon>
        <taxon>Polisuviricotina</taxon>
        <taxon>Pharingeaviricetes</taxon>
        <taxon>Rowavirales</taxon>
        <taxon>Adenoviridae</taxon>
        <taxon>Mastadenovirus</taxon>
        <taxon>Mastadenovirus delphini</taxon>
        <taxon>Dolphin mastadenovirus B</taxon>
    </lineage>
</organism>
<dbReference type="GO" id="GO:0008408">
    <property type="term" value="F:3'-5' exonuclease activity"/>
    <property type="evidence" value="ECO:0007669"/>
    <property type="project" value="UniProtKB-UniRule"/>
</dbReference>
<dbReference type="InterPro" id="IPR014382">
    <property type="entry name" value="DNA-dir_DNA_pol_B_adenovir"/>
</dbReference>
<dbReference type="InterPro" id="IPR012337">
    <property type="entry name" value="RNaseH-like_sf"/>
</dbReference>
<comment type="catalytic activity">
    <reaction evidence="12 13 14 15">
        <text>DNA(n) + a 2'-deoxyribonucleoside 5'-triphosphate = DNA(n+1) + diphosphate</text>
        <dbReference type="Rhea" id="RHEA:22508"/>
        <dbReference type="Rhea" id="RHEA-COMP:17339"/>
        <dbReference type="Rhea" id="RHEA-COMP:17340"/>
        <dbReference type="ChEBI" id="CHEBI:33019"/>
        <dbReference type="ChEBI" id="CHEBI:61560"/>
        <dbReference type="ChEBI" id="CHEBI:173112"/>
        <dbReference type="EC" id="2.7.7.7"/>
    </reaction>
</comment>
<comment type="similarity">
    <text evidence="3 13 14 15">Belongs to the DNA polymerase type-B family.</text>
</comment>
<dbReference type="EC" id="2.7.7.7" evidence="13 14"/>
<dbReference type="SUPFAM" id="SSF56672">
    <property type="entry name" value="DNA/RNA polymerases"/>
    <property type="match status" value="1"/>
</dbReference>
<evidence type="ECO:0000256" key="3">
    <source>
        <dbReference type="ARBA" id="ARBA00005755"/>
    </source>
</evidence>
<keyword evidence="8 13" id="KW-0239">DNA-directed DNA polymerase</keyword>
<dbReference type="Gene3D" id="3.90.1600.10">
    <property type="entry name" value="Palm domain of DNA polymerase"/>
    <property type="match status" value="1"/>
</dbReference>
<keyword evidence="6 13" id="KW-0548">Nucleotidyltransferase</keyword>
<dbReference type="GO" id="GO:0003677">
    <property type="term" value="F:DNA binding"/>
    <property type="evidence" value="ECO:0007669"/>
    <property type="project" value="UniProtKB-UniRule"/>
</dbReference>
<comment type="subunit">
    <text evidence="11 13">Heterodimer with the terminal protein; this heterodimer binds to bp 9 to 18 of the genome. Forms a complex with viral pTP, DBP and hosts NFIA and POU2F1/OCT1 for initiation of replication.</text>
</comment>
<dbReference type="SUPFAM" id="SSF53098">
    <property type="entry name" value="Ribonuclease H-like"/>
    <property type="match status" value="1"/>
</dbReference>
<evidence type="ECO:0000256" key="12">
    <source>
        <dbReference type="ARBA" id="ARBA00049244"/>
    </source>
</evidence>
<comment type="function">
    <text evidence="1 13">Eukaryotic-type DNA polymerase involved in viral genomic replication. DNA synthesis is protein primed, and acts in a strand displacement replication. Assembles in complex with viral pTP, DBP, host NFIA and host POU2F1/OCT1 on viral origin of replication. The polymerase covalently transfers dCMP onto pTP, thereby initiating complementary strand synthesis.</text>
</comment>
<feature type="domain" description="DNA-directed DNA polymerase family B mitochondria/virus" evidence="17">
    <location>
        <begin position="383"/>
        <end position="854"/>
    </location>
</feature>
<evidence type="ECO:0000256" key="10">
    <source>
        <dbReference type="ARBA" id="ARBA00023125"/>
    </source>
</evidence>
<dbReference type="SMART" id="SM00486">
    <property type="entry name" value="POLBc"/>
    <property type="match status" value="1"/>
</dbReference>
<accession>A0A1X7MNY1</accession>
<feature type="region of interest" description="Disordered" evidence="16">
    <location>
        <begin position="20"/>
        <end position="51"/>
    </location>
</feature>
<dbReference type="GeneID" id="41902938"/>
<evidence type="ECO:0000256" key="5">
    <source>
        <dbReference type="ARBA" id="ARBA00022679"/>
    </source>
</evidence>
<dbReference type="Pfam" id="PF03175">
    <property type="entry name" value="DNA_pol_B_2"/>
    <property type="match status" value="1"/>
</dbReference>
<dbReference type="Gene3D" id="3.30.420.10">
    <property type="entry name" value="Ribonuclease H-like superfamily/Ribonuclease H"/>
    <property type="match status" value="1"/>
</dbReference>
<keyword evidence="10 13" id="KW-0238">DNA-binding</keyword>
<dbReference type="GO" id="GO:0006261">
    <property type="term" value="P:DNA-templated DNA replication"/>
    <property type="evidence" value="ECO:0007669"/>
    <property type="project" value="UniProtKB-UniRule"/>
</dbReference>
<proteinExistence type="inferred from homology"/>
<evidence type="ECO:0000256" key="9">
    <source>
        <dbReference type="ARBA" id="ARBA00023109"/>
    </source>
</evidence>
<gene>
    <name evidence="13" type="primary">POL</name>
</gene>
<evidence type="ECO:0000256" key="14">
    <source>
        <dbReference type="PIRNR" id="PIRNR000788"/>
    </source>
</evidence>
<evidence type="ECO:0000256" key="2">
    <source>
        <dbReference type="ARBA" id="ARBA00004147"/>
    </source>
</evidence>
<dbReference type="GO" id="GO:0000166">
    <property type="term" value="F:nucleotide binding"/>
    <property type="evidence" value="ECO:0007669"/>
    <property type="project" value="UniProtKB-UniRule"/>
</dbReference>